<dbReference type="PANTHER" id="PTHR12298">
    <property type="entry name" value="PCDC2 PROGRAMMED CELL DEATH PROTEIN 2 -RELATED"/>
    <property type="match status" value="1"/>
</dbReference>
<comment type="caution">
    <text evidence="7">The sequence shown here is derived from an EMBL/GenBank/DDBJ whole genome shotgun (WGS) entry which is preliminary data.</text>
</comment>
<dbReference type="VEuPathDB" id="FungiDB:RhiirFUN_015412"/>
<keyword evidence="1" id="KW-0479">Metal-binding</keyword>
<dbReference type="SUPFAM" id="SSF144232">
    <property type="entry name" value="HIT/MYND zinc finger-like"/>
    <property type="match status" value="1"/>
</dbReference>
<reference evidence="7 8" key="1">
    <citation type="submission" date="2015-10" db="EMBL/GenBank/DDBJ databases">
        <title>Genome analyses suggest a sexual origin of heterokaryosis in a supposedly ancient asexual fungus.</title>
        <authorList>
            <person name="Ropars J."/>
            <person name="Sedzielewska K."/>
            <person name="Noel J."/>
            <person name="Charron P."/>
            <person name="Farinelli L."/>
            <person name="Marton T."/>
            <person name="Kruger M."/>
            <person name="Pelin A."/>
            <person name="Brachmann A."/>
            <person name="Corradi N."/>
        </authorList>
    </citation>
    <scope>NUCLEOTIDE SEQUENCE [LARGE SCALE GENOMIC DNA]</scope>
    <source>
        <strain evidence="7 8">A4</strain>
    </source>
</reference>
<proteinExistence type="predicted"/>
<dbReference type="OrthoDB" id="443682at2759"/>
<evidence type="ECO:0000256" key="3">
    <source>
        <dbReference type="ARBA" id="ARBA00022833"/>
    </source>
</evidence>
<dbReference type="GO" id="GO:0005737">
    <property type="term" value="C:cytoplasm"/>
    <property type="evidence" value="ECO:0007669"/>
    <property type="project" value="InterPro"/>
</dbReference>
<evidence type="ECO:0000256" key="2">
    <source>
        <dbReference type="ARBA" id="ARBA00022771"/>
    </source>
</evidence>
<name>A0A2I1G7S1_9GLOM</name>
<evidence type="ECO:0000256" key="5">
    <source>
        <dbReference type="SAM" id="MobiDB-lite"/>
    </source>
</evidence>
<dbReference type="Pfam" id="PF01753">
    <property type="entry name" value="zf-MYND"/>
    <property type="match status" value="1"/>
</dbReference>
<keyword evidence="2 4" id="KW-0863">Zinc-finger</keyword>
<feature type="domain" description="MYND-type" evidence="6">
    <location>
        <begin position="131"/>
        <end position="169"/>
    </location>
</feature>
<dbReference type="Proteomes" id="UP000234323">
    <property type="component" value="Unassembled WGS sequence"/>
</dbReference>
<evidence type="ECO:0000256" key="1">
    <source>
        <dbReference type="ARBA" id="ARBA00022723"/>
    </source>
</evidence>
<keyword evidence="8" id="KW-1185">Reference proteome</keyword>
<protein>
    <recommendedName>
        <fullName evidence="6">MYND-type domain-containing protein</fullName>
    </recommendedName>
</protein>
<evidence type="ECO:0000259" key="6">
    <source>
        <dbReference type="PROSITE" id="PS50865"/>
    </source>
</evidence>
<dbReference type="VEuPathDB" id="FungiDB:RhiirA1_415657"/>
<evidence type="ECO:0000313" key="7">
    <source>
        <dbReference type="EMBL" id="PKY42660.1"/>
    </source>
</evidence>
<dbReference type="EMBL" id="LLXI01000209">
    <property type="protein sequence ID" value="PKY42660.1"/>
    <property type="molecule type" value="Genomic_DNA"/>
</dbReference>
<dbReference type="Gene3D" id="6.10.140.2220">
    <property type="match status" value="1"/>
</dbReference>
<evidence type="ECO:0000313" key="8">
    <source>
        <dbReference type="Proteomes" id="UP000234323"/>
    </source>
</evidence>
<evidence type="ECO:0000256" key="4">
    <source>
        <dbReference type="PROSITE-ProRule" id="PRU00134"/>
    </source>
</evidence>
<keyword evidence="3" id="KW-0862">Zinc</keyword>
<dbReference type="GO" id="GO:0005634">
    <property type="term" value="C:nucleus"/>
    <property type="evidence" value="ECO:0007669"/>
    <property type="project" value="TreeGrafter"/>
</dbReference>
<dbReference type="PROSITE" id="PS50865">
    <property type="entry name" value="ZF_MYND_2"/>
    <property type="match status" value="1"/>
</dbReference>
<gene>
    <name evidence="7" type="ORF">RhiirA4_340427</name>
</gene>
<dbReference type="AlphaFoldDB" id="A0A2I1G7S1"/>
<dbReference type="InterPro" id="IPR007320">
    <property type="entry name" value="PDCD2_C"/>
</dbReference>
<dbReference type="PANTHER" id="PTHR12298:SF4">
    <property type="entry name" value="PROGRAMMED CELL DEATH PROTEIN 2"/>
    <property type="match status" value="1"/>
</dbReference>
<sequence>MAASSTAVVELGFAESPESPLIAENFPSKIGGRPAWLNPEHILLAEQVRCEVCCKPMILLVQLYTPEDYPPEAFHRTIYVFCCKNGSCHKISWRKSFKVFRSQLPKNNIYWPENESSLDSTSKKKSPAKQCIVCGLLGSKMCGKCNQVNYCSKEHQIEHWTSGQHKIHCNTISTTSIIEEHNNHCRKLVLFPEYEIVTEQEGKDQEEEEDYGERDGDNNSSNSKALVPVGDEVYENTGVDVDKAFLKFQKRIEPYPEQIIRYNRIEYESEKNPEPLWVSDIDKPTVQDINPCPHCGQERTLEFQILSTLLNYLEIDHLQQSSLDWGTLFIYSCKYNCHVENMYYINEILWRQNFSDDGLNWKRNLK</sequence>
<dbReference type="Pfam" id="PF04194">
    <property type="entry name" value="PDCD2_C"/>
    <property type="match status" value="1"/>
</dbReference>
<feature type="region of interest" description="Disordered" evidence="5">
    <location>
        <begin position="199"/>
        <end position="225"/>
    </location>
</feature>
<dbReference type="InterPro" id="IPR002893">
    <property type="entry name" value="Znf_MYND"/>
</dbReference>
<dbReference type="PROSITE" id="PS01360">
    <property type="entry name" value="ZF_MYND_1"/>
    <property type="match status" value="1"/>
</dbReference>
<accession>A0A2I1G7S1</accession>
<dbReference type="GO" id="GO:0008270">
    <property type="term" value="F:zinc ion binding"/>
    <property type="evidence" value="ECO:0007669"/>
    <property type="project" value="UniProtKB-KW"/>
</dbReference>
<organism evidence="7 8">
    <name type="scientific">Rhizophagus irregularis</name>
    <dbReference type="NCBI Taxonomy" id="588596"/>
    <lineage>
        <taxon>Eukaryota</taxon>
        <taxon>Fungi</taxon>
        <taxon>Fungi incertae sedis</taxon>
        <taxon>Mucoromycota</taxon>
        <taxon>Glomeromycotina</taxon>
        <taxon>Glomeromycetes</taxon>
        <taxon>Glomerales</taxon>
        <taxon>Glomeraceae</taxon>
        <taxon>Rhizophagus</taxon>
    </lineage>
</organism>
<dbReference type="VEuPathDB" id="FungiDB:FUN_018952"/>